<dbReference type="NCBIfam" id="TIGR04346">
    <property type="entry name" value="DotA_TraY"/>
    <property type="match status" value="1"/>
</dbReference>
<proteinExistence type="predicted"/>
<evidence type="ECO:0008006" key="4">
    <source>
        <dbReference type="Google" id="ProtNLM"/>
    </source>
</evidence>
<feature type="transmembrane region" description="Helical" evidence="1">
    <location>
        <begin position="85"/>
        <end position="114"/>
    </location>
</feature>
<feature type="transmembrane region" description="Helical" evidence="1">
    <location>
        <begin position="712"/>
        <end position="738"/>
    </location>
</feature>
<keyword evidence="1" id="KW-0472">Membrane</keyword>
<protein>
    <recommendedName>
        <fullName evidence="4">Type IV secretion protein DotA</fullName>
    </recommendedName>
</protein>
<feature type="transmembrane region" description="Helical" evidence="1">
    <location>
        <begin position="211"/>
        <end position="232"/>
    </location>
</feature>
<name>A0A2W5A0D1_9BACT</name>
<gene>
    <name evidence="2" type="ORF">DI626_05525</name>
</gene>
<reference evidence="2 3" key="1">
    <citation type="submission" date="2017-08" db="EMBL/GenBank/DDBJ databases">
        <title>Infants hospitalized years apart are colonized by the same room-sourced microbial strains.</title>
        <authorList>
            <person name="Brooks B."/>
            <person name="Olm M.R."/>
            <person name="Firek B.A."/>
            <person name="Baker R."/>
            <person name="Thomas B.C."/>
            <person name="Morowitz M.J."/>
            <person name="Banfield J.F."/>
        </authorList>
    </citation>
    <scope>NUCLEOTIDE SEQUENCE [LARGE SCALE GENOMIC DNA]</scope>
    <source>
        <strain evidence="2">S2_018_000_R2_104</strain>
    </source>
</reference>
<evidence type="ECO:0000256" key="1">
    <source>
        <dbReference type="SAM" id="Phobius"/>
    </source>
</evidence>
<dbReference type="InterPro" id="IPR027628">
    <property type="entry name" value="DotA_TraY"/>
</dbReference>
<evidence type="ECO:0000313" key="2">
    <source>
        <dbReference type="EMBL" id="PZO86797.1"/>
    </source>
</evidence>
<dbReference type="AlphaFoldDB" id="A0A2W5A0D1"/>
<feature type="transmembrane region" description="Helical" evidence="1">
    <location>
        <begin position="170"/>
        <end position="191"/>
    </location>
</feature>
<evidence type="ECO:0000313" key="3">
    <source>
        <dbReference type="Proteomes" id="UP000249557"/>
    </source>
</evidence>
<dbReference type="Proteomes" id="UP000249557">
    <property type="component" value="Unassembled WGS sequence"/>
</dbReference>
<keyword evidence="1" id="KW-1133">Transmembrane helix</keyword>
<feature type="transmembrane region" description="Helical" evidence="1">
    <location>
        <begin position="794"/>
        <end position="815"/>
    </location>
</feature>
<keyword evidence="1" id="KW-0812">Transmembrane</keyword>
<accession>A0A2W5A0D1</accession>
<dbReference type="EMBL" id="QFNK01000091">
    <property type="protein sequence ID" value="PZO86797.1"/>
    <property type="molecule type" value="Genomic_DNA"/>
</dbReference>
<sequence length="892" mass="98515">MGRPTKKQVAAYMLLPQVMPRINRLYSDGFGQLSYLIALVYRAVNLLSEDHPAFIAARQGKAGIREVIAAAGAELKYTRQNIDQVIIYFAILLGMVLLVCQFFLMLGFIFMNPAFAATPSNYGEFFLDPSKDDVAYRLLYSVFGVPELFKAGGGGTRSQFHAALHGLFQFYSIGMLVVAVIIICYHIFSILAETAQTGVPFGKRYSNNPWAPIRLVVALGLLIPIGYGLNAAQWITLYAAKFGSDFATKGWVLFNDKMNEAYLNKPEERVGTPQTPELTEIAAFMMLQTGCEVAYQEMYKGDNAKQMDGWLVKSATEGEALPLSSTDFDKALEFFHKGDILIRFGEKHQRHGDKLGSVMPYCGEILILAGDKYEPGSKDIQKYYYDLIKNMHLGEYGLWMHANNFIKKYITLRNVQNPGADLPPPTFKAETSKKLQEETEKAIAKAVKLQRDSKTWDKDNKLVREYGWGGAGIWYNKIAQINGSMVTAVGNIPQIRSMPLVMEQVRREKLQQNQDVSDPFSSIFLSDGREIQLSPDDRTIGGALVYIYQYWRDDNINQTSIGSQTGITGNFLIDAINLVFGTRGLFNMCANADVHPLAQLSILGKGMMEASIRNLGLAYGFMFGQIMNNAIGSAMGAASGILMSVATVTITMGFMLFYVIPFMPFLYFFFAVAGWVKGLFEAMVGMPLWALAHLRIDGEGLHGDAGIRGVYFIFEIFLRPILIIFGLLASVVIFAALVKVLNEIYSIVVTNLSGHDQTFKELCGKNLQGSGAAGNGNSGSTSPMNYFRGPIDELFFTIIYAIIVYMIGMSCFKLIDLIPNNLMRYMGTDVQTFNDRAGDPTQNMMRNLSISTSEVSKSVFGQSGAISQGIGSVTSGVSGIAAQLSKQEKTGP</sequence>
<comment type="caution">
    <text evidence="2">The sequence shown here is derived from an EMBL/GenBank/DDBJ whole genome shotgun (WGS) entry which is preliminary data.</text>
</comment>
<organism evidence="2 3">
    <name type="scientific">Micavibrio aeruginosavorus</name>
    <dbReference type="NCBI Taxonomy" id="349221"/>
    <lineage>
        <taxon>Bacteria</taxon>
        <taxon>Pseudomonadati</taxon>
        <taxon>Bdellovibrionota</taxon>
        <taxon>Bdellovibrionia</taxon>
        <taxon>Bdellovibrionales</taxon>
        <taxon>Pseudobdellovibrionaceae</taxon>
        <taxon>Micavibrio</taxon>
    </lineage>
</organism>